<evidence type="ECO:0000256" key="3">
    <source>
        <dbReference type="ARBA" id="ARBA00022989"/>
    </source>
</evidence>
<dbReference type="InterPro" id="IPR013525">
    <property type="entry name" value="ABC2_TM"/>
</dbReference>
<dbReference type="PANTHER" id="PTHR43332">
    <property type="entry name" value="INNER MEMBRANE TRANSPORT PERMEASE YADH-RELATED"/>
    <property type="match status" value="1"/>
</dbReference>
<keyword evidence="4 5" id="KW-0472">Membrane</keyword>
<dbReference type="Proteomes" id="UP000001959">
    <property type="component" value="Chromosome"/>
</dbReference>
<feature type="transmembrane region" description="Helical" evidence="5">
    <location>
        <begin position="229"/>
        <end position="248"/>
    </location>
</feature>
<evidence type="ECO:0000256" key="2">
    <source>
        <dbReference type="ARBA" id="ARBA00022692"/>
    </source>
</evidence>
<evidence type="ECO:0000313" key="8">
    <source>
        <dbReference type="Proteomes" id="UP000001959"/>
    </source>
</evidence>
<evidence type="ECO:0000313" key="7">
    <source>
        <dbReference type="EMBL" id="ABI76851.1"/>
    </source>
</evidence>
<keyword evidence="5" id="KW-1003">Cell membrane</keyword>
<feature type="transmembrane region" description="Helical" evidence="5">
    <location>
        <begin position="197"/>
        <end position="217"/>
    </location>
</feature>
<feature type="transmembrane region" description="Helical" evidence="5">
    <location>
        <begin position="118"/>
        <end position="141"/>
    </location>
</feature>
<evidence type="ECO:0000256" key="5">
    <source>
        <dbReference type="RuleBase" id="RU361157"/>
    </source>
</evidence>
<dbReference type="InterPro" id="IPR000412">
    <property type="entry name" value="ABC_2_transport"/>
</dbReference>
<name>Q0BXR1_HYPNA</name>
<protein>
    <recommendedName>
        <fullName evidence="5">Transport permease protein</fullName>
    </recommendedName>
</protein>
<feature type="transmembrane region" description="Helical" evidence="5">
    <location>
        <begin position="285"/>
        <end position="307"/>
    </location>
</feature>
<proteinExistence type="inferred from homology"/>
<keyword evidence="5" id="KW-0813">Transport</keyword>
<evidence type="ECO:0000259" key="6">
    <source>
        <dbReference type="PROSITE" id="PS51012"/>
    </source>
</evidence>
<accession>Q0BXR1</accession>
<dbReference type="InterPro" id="IPR052522">
    <property type="entry name" value="ABC-2_transport_permease"/>
</dbReference>
<organism evidence="7 8">
    <name type="scientific">Hyphomonas neptunium (strain ATCC 15444)</name>
    <dbReference type="NCBI Taxonomy" id="228405"/>
    <lineage>
        <taxon>Bacteria</taxon>
        <taxon>Pseudomonadati</taxon>
        <taxon>Pseudomonadota</taxon>
        <taxon>Alphaproteobacteria</taxon>
        <taxon>Hyphomonadales</taxon>
        <taxon>Hyphomonadaceae</taxon>
        <taxon>Hyphomonas</taxon>
    </lineage>
</organism>
<comment type="similarity">
    <text evidence="5">Belongs to the ABC-2 integral membrane protein family.</text>
</comment>
<dbReference type="eggNOG" id="COG0842">
    <property type="taxonomic scope" value="Bacteria"/>
</dbReference>
<dbReference type="KEGG" id="hne:HNE_3056"/>
<gene>
    <name evidence="7" type="ordered locus">HNE_3056</name>
</gene>
<keyword evidence="8" id="KW-1185">Reference proteome</keyword>
<dbReference type="AlphaFoldDB" id="Q0BXR1"/>
<dbReference type="PANTHER" id="PTHR43332:SF1">
    <property type="entry name" value="TRANSPORT PERMEASE PROTEIN"/>
    <property type="match status" value="1"/>
</dbReference>
<dbReference type="GO" id="GO:0140359">
    <property type="term" value="F:ABC-type transporter activity"/>
    <property type="evidence" value="ECO:0007669"/>
    <property type="project" value="InterPro"/>
</dbReference>
<evidence type="ECO:0000256" key="4">
    <source>
        <dbReference type="ARBA" id="ARBA00023136"/>
    </source>
</evidence>
<feature type="transmembrane region" description="Helical" evidence="5">
    <location>
        <begin position="77"/>
        <end position="98"/>
    </location>
</feature>
<comment type="subcellular location">
    <subcellularLocation>
        <location evidence="5">Cell inner membrane</location>
        <topology evidence="5">Multi-pass membrane protein</topology>
    </subcellularLocation>
    <subcellularLocation>
        <location evidence="1">Membrane</location>
        <topology evidence="1">Multi-pass membrane protein</topology>
    </subcellularLocation>
</comment>
<keyword evidence="2 5" id="KW-0812">Transmembrane</keyword>
<keyword evidence="3 5" id="KW-1133">Transmembrane helix</keyword>
<dbReference type="GO" id="GO:0043190">
    <property type="term" value="C:ATP-binding cassette (ABC) transporter complex"/>
    <property type="evidence" value="ECO:0007669"/>
    <property type="project" value="InterPro"/>
</dbReference>
<evidence type="ECO:0000256" key="1">
    <source>
        <dbReference type="ARBA" id="ARBA00004141"/>
    </source>
</evidence>
<feature type="domain" description="ABC transmembrane type-2" evidence="6">
    <location>
        <begin position="76"/>
        <end position="310"/>
    </location>
</feature>
<reference evidence="7 8" key="1">
    <citation type="journal article" date="2006" name="J. Bacteriol.">
        <title>Comparative genomic evidence for a close relationship between the dimorphic prosthecate bacteria Hyphomonas neptunium and Caulobacter crescentus.</title>
        <authorList>
            <person name="Badger J.H."/>
            <person name="Hoover T.R."/>
            <person name="Brun Y.V."/>
            <person name="Weiner R.M."/>
            <person name="Laub M.T."/>
            <person name="Alexandre G."/>
            <person name="Mrazek J."/>
            <person name="Ren Q."/>
            <person name="Paulsen I.T."/>
            <person name="Nelson K.E."/>
            <person name="Khouri H.M."/>
            <person name="Radune D."/>
            <person name="Sosa J."/>
            <person name="Dodson R.J."/>
            <person name="Sullivan S.A."/>
            <person name="Rosovitz M.J."/>
            <person name="Madupu R."/>
            <person name="Brinkac L.M."/>
            <person name="Durkin A.S."/>
            <person name="Daugherty S.C."/>
            <person name="Kothari S.P."/>
            <person name="Giglio M.G."/>
            <person name="Zhou L."/>
            <person name="Haft D.H."/>
            <person name="Selengut J.D."/>
            <person name="Davidsen T.M."/>
            <person name="Yang Q."/>
            <person name="Zafar N."/>
            <person name="Ward N.L."/>
        </authorList>
    </citation>
    <scope>NUCLEOTIDE SEQUENCE [LARGE SCALE GENOMIC DNA]</scope>
    <source>
        <strain evidence="7 8">ATCC 15444</strain>
    </source>
</reference>
<dbReference type="PRINTS" id="PR00164">
    <property type="entry name" value="ABC2TRNSPORT"/>
</dbReference>
<dbReference type="STRING" id="228405.HNE_3056"/>
<feature type="transmembrane region" description="Helical" evidence="5">
    <location>
        <begin position="162"/>
        <end position="185"/>
    </location>
</feature>
<dbReference type="HOGENOM" id="CLU_039483_3_0_5"/>
<dbReference type="PROSITE" id="PS51012">
    <property type="entry name" value="ABC_TM2"/>
    <property type="match status" value="1"/>
</dbReference>
<sequence length="315" mass="34655">MGPAHSTGFLYLVVRIPQGGEMEKSRAPLAKRTGFAYLRCMDTIPGSAQSRLRQYGAFNGLGLWTLYKREVGRFLKVWMQTVFAPVVTTLLFMTVFKLAFGDRGRLTGDFEGMNYNDFLAPGLIMMAILQNAFSNTSSSLLQAKFNATHVDFLMPPLSPLELTIAFLGGAVTRGLVVAAISAIAIQLSGLANLHVAHIWPIVWFTLTSAIILGALGAYGGIWADKFDHLAAVTNFIIVPLTFLSGTFYDIKVMVEPFQTLAYLNPIFYMIDGYRYGHLGVANGSILVGAIYTGVLALASMIWIWLLFRRGYKLKA</sequence>
<dbReference type="InterPro" id="IPR047817">
    <property type="entry name" value="ABC2_TM_bact-type"/>
</dbReference>
<dbReference type="Pfam" id="PF01061">
    <property type="entry name" value="ABC2_membrane"/>
    <property type="match status" value="1"/>
</dbReference>
<dbReference type="EMBL" id="CP000158">
    <property type="protein sequence ID" value="ABI76851.1"/>
    <property type="molecule type" value="Genomic_DNA"/>
</dbReference>